<dbReference type="AlphaFoldDB" id="A0A0C2Z9R2"/>
<reference evidence="2" key="2">
    <citation type="submission" date="2015-01" db="EMBL/GenBank/DDBJ databases">
        <title>Evolutionary Origins and Diversification of the Mycorrhizal Mutualists.</title>
        <authorList>
            <consortium name="DOE Joint Genome Institute"/>
            <consortium name="Mycorrhizal Genomics Consortium"/>
            <person name="Kohler A."/>
            <person name="Kuo A."/>
            <person name="Nagy L.G."/>
            <person name="Floudas D."/>
            <person name="Copeland A."/>
            <person name="Barry K.W."/>
            <person name="Cichocki N."/>
            <person name="Veneault-Fourrey C."/>
            <person name="LaButti K."/>
            <person name="Lindquist E.A."/>
            <person name="Lipzen A."/>
            <person name="Lundell T."/>
            <person name="Morin E."/>
            <person name="Murat C."/>
            <person name="Riley R."/>
            <person name="Ohm R."/>
            <person name="Sun H."/>
            <person name="Tunlid A."/>
            <person name="Henrissat B."/>
            <person name="Grigoriev I.V."/>
            <person name="Hibbett D.S."/>
            <person name="Martin F."/>
        </authorList>
    </citation>
    <scope>NUCLEOTIDE SEQUENCE [LARGE SCALE GENOMIC DNA]</scope>
    <source>
        <strain evidence="2">Foug A</strain>
    </source>
</reference>
<dbReference type="InParanoid" id="A0A0C2Z9R2"/>
<dbReference type="EMBL" id="KN822084">
    <property type="protein sequence ID" value="KIM58603.1"/>
    <property type="molecule type" value="Genomic_DNA"/>
</dbReference>
<dbReference type="HOGENOM" id="CLU_2607434_0_0_1"/>
<evidence type="ECO:0000313" key="2">
    <source>
        <dbReference type="Proteomes" id="UP000053989"/>
    </source>
</evidence>
<organism evidence="1 2">
    <name type="scientific">Scleroderma citrinum Foug A</name>
    <dbReference type="NCBI Taxonomy" id="1036808"/>
    <lineage>
        <taxon>Eukaryota</taxon>
        <taxon>Fungi</taxon>
        <taxon>Dikarya</taxon>
        <taxon>Basidiomycota</taxon>
        <taxon>Agaricomycotina</taxon>
        <taxon>Agaricomycetes</taxon>
        <taxon>Agaricomycetidae</taxon>
        <taxon>Boletales</taxon>
        <taxon>Sclerodermatineae</taxon>
        <taxon>Sclerodermataceae</taxon>
        <taxon>Scleroderma</taxon>
    </lineage>
</organism>
<evidence type="ECO:0000313" key="1">
    <source>
        <dbReference type="EMBL" id="KIM58603.1"/>
    </source>
</evidence>
<proteinExistence type="predicted"/>
<sequence length="79" mass="9077">MFRLYDVLSGDSGTRYPQYINVLVGHFVLRLHIRYGSLFRIVPPSRRIRLATLESTFISALMWFHMLLSTTLACAIDAS</sequence>
<accession>A0A0C2Z9R2</accession>
<protein>
    <submittedName>
        <fullName evidence="1">Uncharacterized protein</fullName>
    </submittedName>
</protein>
<reference evidence="1 2" key="1">
    <citation type="submission" date="2014-04" db="EMBL/GenBank/DDBJ databases">
        <authorList>
            <consortium name="DOE Joint Genome Institute"/>
            <person name="Kuo A."/>
            <person name="Kohler A."/>
            <person name="Nagy L.G."/>
            <person name="Floudas D."/>
            <person name="Copeland A."/>
            <person name="Barry K.W."/>
            <person name="Cichocki N."/>
            <person name="Veneault-Fourrey C."/>
            <person name="LaButti K."/>
            <person name="Lindquist E.A."/>
            <person name="Lipzen A."/>
            <person name="Lundell T."/>
            <person name="Morin E."/>
            <person name="Murat C."/>
            <person name="Sun H."/>
            <person name="Tunlid A."/>
            <person name="Henrissat B."/>
            <person name="Grigoriev I.V."/>
            <person name="Hibbett D.S."/>
            <person name="Martin F."/>
            <person name="Nordberg H.P."/>
            <person name="Cantor M.N."/>
            <person name="Hua S.X."/>
        </authorList>
    </citation>
    <scope>NUCLEOTIDE SEQUENCE [LARGE SCALE GENOMIC DNA]</scope>
    <source>
        <strain evidence="1 2">Foug A</strain>
    </source>
</reference>
<gene>
    <name evidence="1" type="ORF">SCLCIDRAFT_1088327</name>
</gene>
<keyword evidence="2" id="KW-1185">Reference proteome</keyword>
<dbReference type="Proteomes" id="UP000053989">
    <property type="component" value="Unassembled WGS sequence"/>
</dbReference>
<name>A0A0C2Z9R2_9AGAM</name>